<evidence type="ECO:0000313" key="2">
    <source>
        <dbReference type="Proteomes" id="UP000245207"/>
    </source>
</evidence>
<name>A0A2U1KK87_ARTAN</name>
<keyword evidence="1" id="KW-0808">Transferase</keyword>
<accession>A0A2U1KK87</accession>
<sequence>MNRLKSGNEVQVCDVVKNNSLVKEVEATVNIGSVLGIDLEGHEGLGGLDKVPWLHKLKLVNGVDFLAVQETKAEVLSSFLGKSIWGNNNYGMEVVGSVGQSGGILSLWDKDRFLLCDSIKSQHFLLVSGSEVGNLDPPDIVLLKKFGRIRASINRWKEEMVMNENVAEEEAKEEVDRLEVVMETRSLTEEEEWIYAECKKELKEAVYGGVSCPSEVSLSKF</sequence>
<dbReference type="AlphaFoldDB" id="A0A2U1KK87"/>
<organism evidence="1 2">
    <name type="scientific">Artemisia annua</name>
    <name type="common">Sweet wormwood</name>
    <dbReference type="NCBI Taxonomy" id="35608"/>
    <lineage>
        <taxon>Eukaryota</taxon>
        <taxon>Viridiplantae</taxon>
        <taxon>Streptophyta</taxon>
        <taxon>Embryophyta</taxon>
        <taxon>Tracheophyta</taxon>
        <taxon>Spermatophyta</taxon>
        <taxon>Magnoliopsida</taxon>
        <taxon>eudicotyledons</taxon>
        <taxon>Gunneridae</taxon>
        <taxon>Pentapetalae</taxon>
        <taxon>asterids</taxon>
        <taxon>campanulids</taxon>
        <taxon>Asterales</taxon>
        <taxon>Asteraceae</taxon>
        <taxon>Asteroideae</taxon>
        <taxon>Anthemideae</taxon>
        <taxon>Artemisiinae</taxon>
        <taxon>Artemisia</taxon>
    </lineage>
</organism>
<dbReference type="EMBL" id="PKPP01017201">
    <property type="protein sequence ID" value="PWA37131.1"/>
    <property type="molecule type" value="Genomic_DNA"/>
</dbReference>
<dbReference type="Proteomes" id="UP000245207">
    <property type="component" value="Unassembled WGS sequence"/>
</dbReference>
<comment type="caution">
    <text evidence="1">The sequence shown here is derived from an EMBL/GenBank/DDBJ whole genome shotgun (WGS) entry which is preliminary data.</text>
</comment>
<dbReference type="OrthoDB" id="1718935at2759"/>
<proteinExistence type="predicted"/>
<keyword evidence="1" id="KW-0695">RNA-directed DNA polymerase</keyword>
<protein>
    <submittedName>
        <fullName evidence="1">RNA-directed DNA polymerase, eukaryota</fullName>
    </submittedName>
</protein>
<evidence type="ECO:0000313" key="1">
    <source>
        <dbReference type="EMBL" id="PWA37131.1"/>
    </source>
</evidence>
<dbReference type="GO" id="GO:0003964">
    <property type="term" value="F:RNA-directed DNA polymerase activity"/>
    <property type="evidence" value="ECO:0007669"/>
    <property type="project" value="UniProtKB-KW"/>
</dbReference>
<keyword evidence="1" id="KW-0548">Nucleotidyltransferase</keyword>
<keyword evidence="2" id="KW-1185">Reference proteome</keyword>
<reference evidence="1 2" key="1">
    <citation type="journal article" date="2018" name="Mol. Plant">
        <title>The genome of Artemisia annua provides insight into the evolution of Asteraceae family and artemisinin biosynthesis.</title>
        <authorList>
            <person name="Shen Q."/>
            <person name="Zhang L."/>
            <person name="Liao Z."/>
            <person name="Wang S."/>
            <person name="Yan T."/>
            <person name="Shi P."/>
            <person name="Liu M."/>
            <person name="Fu X."/>
            <person name="Pan Q."/>
            <person name="Wang Y."/>
            <person name="Lv Z."/>
            <person name="Lu X."/>
            <person name="Zhang F."/>
            <person name="Jiang W."/>
            <person name="Ma Y."/>
            <person name="Chen M."/>
            <person name="Hao X."/>
            <person name="Li L."/>
            <person name="Tang Y."/>
            <person name="Lv G."/>
            <person name="Zhou Y."/>
            <person name="Sun X."/>
            <person name="Brodelius P.E."/>
            <person name="Rose J.K.C."/>
            <person name="Tang K."/>
        </authorList>
    </citation>
    <scope>NUCLEOTIDE SEQUENCE [LARGE SCALE GENOMIC DNA]</scope>
    <source>
        <strain evidence="2">cv. Huhao1</strain>
        <tissue evidence="1">Leaf</tissue>
    </source>
</reference>
<gene>
    <name evidence="1" type="ORF">CTI12_AA593380</name>
</gene>